<evidence type="ECO:0000256" key="8">
    <source>
        <dbReference type="ARBA" id="ARBA00029346"/>
    </source>
</evidence>
<keyword evidence="7" id="KW-0173">Coenzyme A biosynthesis</keyword>
<evidence type="ECO:0000256" key="2">
    <source>
        <dbReference type="ARBA" id="ARBA00022679"/>
    </source>
</evidence>
<keyword evidence="2 11" id="KW-0808">Transferase</keyword>
<evidence type="ECO:0000256" key="9">
    <source>
        <dbReference type="NCBIfam" id="TIGR01510"/>
    </source>
</evidence>
<evidence type="ECO:0000313" key="12">
    <source>
        <dbReference type="Proteomes" id="UP001237011"/>
    </source>
</evidence>
<feature type="domain" description="Cytidyltransferase-like" evidence="10">
    <location>
        <begin position="7"/>
        <end position="136"/>
    </location>
</feature>
<evidence type="ECO:0000256" key="4">
    <source>
        <dbReference type="ARBA" id="ARBA00022741"/>
    </source>
</evidence>
<dbReference type="Gene3D" id="3.40.50.620">
    <property type="entry name" value="HUPs"/>
    <property type="match status" value="1"/>
</dbReference>
<keyword evidence="5" id="KW-0067">ATP-binding</keyword>
<organism evidence="11 12">
    <name type="scientific">Mycoplasma seminis</name>
    <dbReference type="NCBI Taxonomy" id="512749"/>
    <lineage>
        <taxon>Bacteria</taxon>
        <taxon>Bacillati</taxon>
        <taxon>Mycoplasmatota</taxon>
        <taxon>Mollicutes</taxon>
        <taxon>Mycoplasmataceae</taxon>
        <taxon>Mycoplasma</taxon>
    </lineage>
</organism>
<keyword evidence="6" id="KW-0460">Magnesium</keyword>
<dbReference type="SUPFAM" id="SSF52374">
    <property type="entry name" value="Nucleotidylyl transferase"/>
    <property type="match status" value="1"/>
</dbReference>
<dbReference type="InterPro" id="IPR014729">
    <property type="entry name" value="Rossmann-like_a/b/a_fold"/>
</dbReference>
<dbReference type="EC" id="2.7.7.3" evidence="9"/>
<keyword evidence="1" id="KW-0963">Cytoplasm</keyword>
<dbReference type="PRINTS" id="PR01020">
    <property type="entry name" value="LPSBIOSNTHSS"/>
</dbReference>
<dbReference type="InterPro" id="IPR004821">
    <property type="entry name" value="Cyt_trans-like"/>
</dbReference>
<dbReference type="PANTHER" id="PTHR21342">
    <property type="entry name" value="PHOSPHOPANTETHEINE ADENYLYLTRANSFERASE"/>
    <property type="match status" value="1"/>
</dbReference>
<evidence type="ECO:0000259" key="10">
    <source>
        <dbReference type="Pfam" id="PF01467"/>
    </source>
</evidence>
<sequence length="142" mass="16564">MQNKIALFAGSFNPFHLGHQSIVQKGLKLFDEIYIVVTYNPEKDNLSSMQENYAYIKQLYANEPNIHVDMNQNQLTAQYARDKGIKWLLRSARNDVDFNYELQLACGNKELNNELETVLILPDCSNISYQSRLIRQKEKYNV</sequence>
<dbReference type="Pfam" id="PF01467">
    <property type="entry name" value="CTP_transf_like"/>
    <property type="match status" value="1"/>
</dbReference>
<gene>
    <name evidence="11" type="primary">coaD</name>
    <name evidence="11" type="ORF">Q8852_04050</name>
</gene>
<evidence type="ECO:0000256" key="3">
    <source>
        <dbReference type="ARBA" id="ARBA00022695"/>
    </source>
</evidence>
<dbReference type="RefSeq" id="WP_305937900.1">
    <property type="nucleotide sequence ID" value="NZ_CP132191.1"/>
</dbReference>
<dbReference type="InterPro" id="IPR001980">
    <property type="entry name" value="PPAT"/>
</dbReference>
<evidence type="ECO:0000256" key="1">
    <source>
        <dbReference type="ARBA" id="ARBA00022490"/>
    </source>
</evidence>
<keyword evidence="12" id="KW-1185">Reference proteome</keyword>
<dbReference type="GO" id="GO:0004595">
    <property type="term" value="F:pantetheine-phosphate adenylyltransferase activity"/>
    <property type="evidence" value="ECO:0007669"/>
    <property type="project" value="UniProtKB-EC"/>
</dbReference>
<keyword evidence="4" id="KW-0547">Nucleotide-binding</keyword>
<keyword evidence="3 11" id="KW-0548">Nucleotidyltransferase</keyword>
<name>A0ABY9HA52_9MOLU</name>
<reference evidence="11" key="1">
    <citation type="submission" date="2023-08" db="EMBL/GenBank/DDBJ databases">
        <title>Complete genome sequence of Mycoplasma seminis 2200.</title>
        <authorList>
            <person name="Spergser J."/>
        </authorList>
    </citation>
    <scope>NUCLEOTIDE SEQUENCE [LARGE SCALE GENOMIC DNA]</scope>
    <source>
        <strain evidence="11">2200</strain>
    </source>
</reference>
<comment type="catalytic activity">
    <reaction evidence="8">
        <text>(R)-4'-phosphopantetheine + ATP + H(+) = 3'-dephospho-CoA + diphosphate</text>
        <dbReference type="Rhea" id="RHEA:19801"/>
        <dbReference type="ChEBI" id="CHEBI:15378"/>
        <dbReference type="ChEBI" id="CHEBI:30616"/>
        <dbReference type="ChEBI" id="CHEBI:33019"/>
        <dbReference type="ChEBI" id="CHEBI:57328"/>
        <dbReference type="ChEBI" id="CHEBI:61723"/>
        <dbReference type="EC" id="2.7.7.3"/>
    </reaction>
</comment>
<dbReference type="PANTHER" id="PTHR21342:SF1">
    <property type="entry name" value="PHOSPHOPANTETHEINE ADENYLYLTRANSFERASE"/>
    <property type="match status" value="1"/>
</dbReference>
<evidence type="ECO:0000256" key="6">
    <source>
        <dbReference type="ARBA" id="ARBA00022842"/>
    </source>
</evidence>
<evidence type="ECO:0000313" key="11">
    <source>
        <dbReference type="EMBL" id="WLP85465.1"/>
    </source>
</evidence>
<protein>
    <recommendedName>
        <fullName evidence="9">Pantetheine-phosphate adenylyltransferase</fullName>
        <ecNumber evidence="9">2.7.7.3</ecNumber>
    </recommendedName>
</protein>
<dbReference type="EMBL" id="CP132191">
    <property type="protein sequence ID" value="WLP85465.1"/>
    <property type="molecule type" value="Genomic_DNA"/>
</dbReference>
<dbReference type="Proteomes" id="UP001237011">
    <property type="component" value="Chromosome"/>
</dbReference>
<accession>A0ABY9HA52</accession>
<evidence type="ECO:0000256" key="5">
    <source>
        <dbReference type="ARBA" id="ARBA00022840"/>
    </source>
</evidence>
<evidence type="ECO:0000256" key="7">
    <source>
        <dbReference type="ARBA" id="ARBA00022993"/>
    </source>
</evidence>
<dbReference type="NCBIfam" id="TIGR00125">
    <property type="entry name" value="cyt_tran_rel"/>
    <property type="match status" value="1"/>
</dbReference>
<proteinExistence type="predicted"/>
<dbReference type="NCBIfam" id="TIGR01510">
    <property type="entry name" value="coaD_prev_kdtB"/>
    <property type="match status" value="1"/>
</dbReference>